<evidence type="ECO:0000313" key="5">
    <source>
        <dbReference type="EMBL" id="KPJ00032.1"/>
    </source>
</evidence>
<comment type="similarity">
    <text evidence="3">Belongs to the serpin family.</text>
</comment>
<protein>
    <submittedName>
        <fullName evidence="5">Serpin B9</fullName>
    </submittedName>
</protein>
<dbReference type="PANTHER" id="PTHR11461">
    <property type="entry name" value="SERINE PROTEASE INHIBITOR, SERPIN"/>
    <property type="match status" value="1"/>
</dbReference>
<name>A0A0N0P9C5_PAPXU</name>
<dbReference type="GO" id="GO:0004867">
    <property type="term" value="F:serine-type endopeptidase inhibitor activity"/>
    <property type="evidence" value="ECO:0007669"/>
    <property type="project" value="UniProtKB-KW"/>
</dbReference>
<dbReference type="GO" id="GO:0005615">
    <property type="term" value="C:extracellular space"/>
    <property type="evidence" value="ECO:0007669"/>
    <property type="project" value="InterPro"/>
</dbReference>
<dbReference type="AlphaFoldDB" id="A0A0N0P9C5"/>
<proteinExistence type="inferred from homology"/>
<dbReference type="STRING" id="66420.A0A0N0P9C5"/>
<evidence type="ECO:0000256" key="1">
    <source>
        <dbReference type="ARBA" id="ARBA00022690"/>
    </source>
</evidence>
<dbReference type="InterPro" id="IPR023795">
    <property type="entry name" value="Serpin_CS"/>
</dbReference>
<dbReference type="Gene3D" id="3.30.497.10">
    <property type="entry name" value="Antithrombin, subunit I, domain 2"/>
    <property type="match status" value="1"/>
</dbReference>
<dbReference type="InterPro" id="IPR036186">
    <property type="entry name" value="Serpin_sf"/>
</dbReference>
<sequence length="403" mass="45252">MLSKCKKIKRVIVTLKPDLAKTVEFSERARNFSIELLYHTAEETKWHTVISPFGVWTLLTSVSIGATDTSRKQLVEALILPKKQQVLIDGYKKLTNAVLKTGTPEVELKSRNFLFGDSNFLMKSEFTKSVQRNFGAIINRLNFKSNTAADTANNVIKNSGLKVTNVFKPNDFDDSKMILTNVISFKAYWKTPFNVSDTKVSPFYDENGNKVGDVNMMYLEDTPPYSSFDEIQASILELPYGDEDESKYSFLVILPDPGTTVANVYSRLTDISLDDIFEKLASDIELYGMTSVVINVPRFKISSNFILNRPLFKMGIKDIFDPGAANFKDITETNNVFISAVVHNAVIEVTETGTVASAATYAYFADRARPSVFNANRPFIYMVLEKTTNTILFSGVYTKPSIF</sequence>
<evidence type="ECO:0000313" key="6">
    <source>
        <dbReference type="Proteomes" id="UP000053268"/>
    </source>
</evidence>
<dbReference type="SUPFAM" id="SSF56574">
    <property type="entry name" value="Serpins"/>
    <property type="match status" value="1"/>
</dbReference>
<feature type="domain" description="Serpin" evidence="4">
    <location>
        <begin position="34"/>
        <end position="400"/>
    </location>
</feature>
<dbReference type="CDD" id="cd19598">
    <property type="entry name" value="serpin77Ba-like_insects"/>
    <property type="match status" value="1"/>
</dbReference>
<accession>A0A0N0P9C5</accession>
<evidence type="ECO:0000256" key="3">
    <source>
        <dbReference type="RuleBase" id="RU000411"/>
    </source>
</evidence>
<keyword evidence="1" id="KW-0646">Protease inhibitor</keyword>
<dbReference type="Pfam" id="PF00079">
    <property type="entry name" value="Serpin"/>
    <property type="match status" value="1"/>
</dbReference>
<keyword evidence="2" id="KW-0722">Serine protease inhibitor</keyword>
<keyword evidence="6" id="KW-1185">Reference proteome</keyword>
<reference evidence="5 6" key="1">
    <citation type="journal article" date="2015" name="Nat. Commun.">
        <title>Outbred genome sequencing and CRISPR/Cas9 gene editing in butterflies.</title>
        <authorList>
            <person name="Li X."/>
            <person name="Fan D."/>
            <person name="Zhang W."/>
            <person name="Liu G."/>
            <person name="Zhang L."/>
            <person name="Zhao L."/>
            <person name="Fang X."/>
            <person name="Chen L."/>
            <person name="Dong Y."/>
            <person name="Chen Y."/>
            <person name="Ding Y."/>
            <person name="Zhao R."/>
            <person name="Feng M."/>
            <person name="Zhu Y."/>
            <person name="Feng Y."/>
            <person name="Jiang X."/>
            <person name="Zhu D."/>
            <person name="Xiang H."/>
            <person name="Feng X."/>
            <person name="Li S."/>
            <person name="Wang J."/>
            <person name="Zhang G."/>
            <person name="Kronforst M.R."/>
            <person name="Wang W."/>
        </authorList>
    </citation>
    <scope>NUCLEOTIDE SEQUENCE [LARGE SCALE GENOMIC DNA]</scope>
    <source>
        <strain evidence="5">Ya'a_city_454_Px</strain>
        <tissue evidence="5">Whole body</tissue>
    </source>
</reference>
<evidence type="ECO:0000259" key="4">
    <source>
        <dbReference type="SMART" id="SM00093"/>
    </source>
</evidence>
<dbReference type="Gene3D" id="2.30.39.10">
    <property type="entry name" value="Alpha-1-antitrypsin, domain 1"/>
    <property type="match status" value="1"/>
</dbReference>
<dbReference type="Proteomes" id="UP000053268">
    <property type="component" value="Unassembled WGS sequence"/>
</dbReference>
<organism evidence="5 6">
    <name type="scientific">Papilio xuthus</name>
    <name type="common">Asian swallowtail butterfly</name>
    <dbReference type="NCBI Taxonomy" id="66420"/>
    <lineage>
        <taxon>Eukaryota</taxon>
        <taxon>Metazoa</taxon>
        <taxon>Ecdysozoa</taxon>
        <taxon>Arthropoda</taxon>
        <taxon>Hexapoda</taxon>
        <taxon>Insecta</taxon>
        <taxon>Pterygota</taxon>
        <taxon>Neoptera</taxon>
        <taxon>Endopterygota</taxon>
        <taxon>Lepidoptera</taxon>
        <taxon>Glossata</taxon>
        <taxon>Ditrysia</taxon>
        <taxon>Papilionoidea</taxon>
        <taxon>Papilionidae</taxon>
        <taxon>Papilioninae</taxon>
        <taxon>Papilio</taxon>
    </lineage>
</organism>
<dbReference type="PANTHER" id="PTHR11461:SF367">
    <property type="entry name" value="GH21475P-RELATED"/>
    <property type="match status" value="1"/>
</dbReference>
<dbReference type="InterPro" id="IPR000215">
    <property type="entry name" value="Serpin_fam"/>
</dbReference>
<dbReference type="InterPro" id="IPR042185">
    <property type="entry name" value="Serpin_sf_2"/>
</dbReference>
<dbReference type="InterPro" id="IPR023796">
    <property type="entry name" value="Serpin_dom"/>
</dbReference>
<evidence type="ECO:0000256" key="2">
    <source>
        <dbReference type="ARBA" id="ARBA00022900"/>
    </source>
</evidence>
<dbReference type="EMBL" id="KQ459547">
    <property type="protein sequence ID" value="KPJ00032.1"/>
    <property type="molecule type" value="Genomic_DNA"/>
</dbReference>
<dbReference type="PROSITE" id="PS00284">
    <property type="entry name" value="SERPIN"/>
    <property type="match status" value="1"/>
</dbReference>
<dbReference type="InterPro" id="IPR042178">
    <property type="entry name" value="Serpin_sf_1"/>
</dbReference>
<dbReference type="SMART" id="SM00093">
    <property type="entry name" value="SERPIN"/>
    <property type="match status" value="1"/>
</dbReference>
<gene>
    <name evidence="5" type="ORF">RR46_01509</name>
</gene>